<dbReference type="SMART" id="SM00354">
    <property type="entry name" value="HTH_LACI"/>
    <property type="match status" value="1"/>
</dbReference>
<organism evidence="5 6">
    <name type="scientific">Secundilactobacillus mixtipabuli</name>
    <dbReference type="NCBI Taxonomy" id="1435342"/>
    <lineage>
        <taxon>Bacteria</taxon>
        <taxon>Bacillati</taxon>
        <taxon>Bacillota</taxon>
        <taxon>Bacilli</taxon>
        <taxon>Lactobacillales</taxon>
        <taxon>Lactobacillaceae</taxon>
        <taxon>Secundilactobacillus</taxon>
    </lineage>
</organism>
<dbReference type="InterPro" id="IPR025997">
    <property type="entry name" value="SBP_2_dom"/>
</dbReference>
<dbReference type="Pfam" id="PF00356">
    <property type="entry name" value="LacI"/>
    <property type="match status" value="1"/>
</dbReference>
<evidence type="ECO:0000256" key="1">
    <source>
        <dbReference type="ARBA" id="ARBA00023015"/>
    </source>
</evidence>
<gene>
    <name evidence="5" type="ORF">IWT30_00457</name>
</gene>
<dbReference type="Proteomes" id="UP000198374">
    <property type="component" value="Unassembled WGS sequence"/>
</dbReference>
<dbReference type="PANTHER" id="PTHR30146">
    <property type="entry name" value="LACI-RELATED TRANSCRIPTIONAL REPRESSOR"/>
    <property type="match status" value="1"/>
</dbReference>
<dbReference type="GO" id="GO:0000976">
    <property type="term" value="F:transcription cis-regulatory region binding"/>
    <property type="evidence" value="ECO:0007669"/>
    <property type="project" value="TreeGrafter"/>
</dbReference>
<comment type="caution">
    <text evidence="5">The sequence shown here is derived from an EMBL/GenBank/DDBJ whole genome shotgun (WGS) entry which is preliminary data.</text>
</comment>
<dbReference type="CDD" id="cd01392">
    <property type="entry name" value="HTH_LacI"/>
    <property type="match status" value="1"/>
</dbReference>
<accession>A0A1Z5I9P8</accession>
<keyword evidence="6" id="KW-1185">Reference proteome</keyword>
<dbReference type="GO" id="GO:0003700">
    <property type="term" value="F:DNA-binding transcription factor activity"/>
    <property type="evidence" value="ECO:0007669"/>
    <property type="project" value="TreeGrafter"/>
</dbReference>
<keyword evidence="1" id="KW-0805">Transcription regulation</keyword>
<dbReference type="PROSITE" id="PS00356">
    <property type="entry name" value="HTH_LACI_1"/>
    <property type="match status" value="1"/>
</dbReference>
<keyword evidence="3" id="KW-0804">Transcription</keyword>
<proteinExistence type="predicted"/>
<sequence length="330" mass="37151">MSKKVTIKDIAVLVGVSTATISHYLNGNYGKMSETTKKSIENAIELTNYRPSAVAKGLATNEFRIIGVVIADITNPFISTVMKGVNDACRENGYAVIFTNSDNDIRMEMKNINELRQQNVSGIILDSVSADNPLVKTLDNSDTVMVDRQSKEVAIDTVVSDNEASTFRFINYMKKQKYNQIFFVSLPLTGISTREQRYIGFKKALSLVNDDNLIILNGESDQLKKKLQNIIQTKQGKVGFFTVNGPTLLRFMELMNSMNFRYPQDYGIGSYEDLDWMKILKPGITCIRQDSYGIGKSATNHLLNKIKSKSYQELARTIEIPTELIYRDSL</sequence>
<dbReference type="InterPro" id="IPR000843">
    <property type="entry name" value="HTH_LacI"/>
</dbReference>
<dbReference type="Gene3D" id="3.40.50.2300">
    <property type="match status" value="2"/>
</dbReference>
<evidence type="ECO:0000313" key="6">
    <source>
        <dbReference type="Proteomes" id="UP000198374"/>
    </source>
</evidence>
<dbReference type="AlphaFoldDB" id="A0A1Z5I9P8"/>
<protein>
    <submittedName>
        <fullName evidence="5">Transcriptional regulator</fullName>
    </submittedName>
</protein>
<dbReference type="InterPro" id="IPR010982">
    <property type="entry name" value="Lambda_DNA-bd_dom_sf"/>
</dbReference>
<dbReference type="PANTHER" id="PTHR30146:SF145">
    <property type="entry name" value="RIBOSE OPERON REPRESSOR"/>
    <property type="match status" value="1"/>
</dbReference>
<keyword evidence="2" id="KW-0238">DNA-binding</keyword>
<evidence type="ECO:0000259" key="4">
    <source>
        <dbReference type="PROSITE" id="PS50932"/>
    </source>
</evidence>
<name>A0A1Z5I9P8_9LACO</name>
<evidence type="ECO:0000256" key="2">
    <source>
        <dbReference type="ARBA" id="ARBA00023125"/>
    </source>
</evidence>
<dbReference type="SUPFAM" id="SSF47413">
    <property type="entry name" value="lambda repressor-like DNA-binding domains"/>
    <property type="match status" value="1"/>
</dbReference>
<dbReference type="EMBL" id="BCMF01000002">
    <property type="protein sequence ID" value="GAW98512.1"/>
    <property type="molecule type" value="Genomic_DNA"/>
</dbReference>
<dbReference type="OrthoDB" id="1639518at2"/>
<dbReference type="SUPFAM" id="SSF53822">
    <property type="entry name" value="Periplasmic binding protein-like I"/>
    <property type="match status" value="1"/>
</dbReference>
<dbReference type="RefSeq" id="WP_089108328.1">
    <property type="nucleotide sequence ID" value="NZ_BCMF01000002.1"/>
</dbReference>
<reference evidence="5 6" key="1">
    <citation type="submission" date="2015-11" db="EMBL/GenBank/DDBJ databases">
        <title>Draft genome sequences of new species of the genus Lactobacillus isolated from orchardgrass silage.</title>
        <authorList>
            <person name="Tohno M."/>
            <person name="Tanizawa Y."/>
            <person name="Arita M."/>
        </authorList>
    </citation>
    <scope>NUCLEOTIDE SEQUENCE [LARGE SCALE GENOMIC DNA]</scope>
    <source>
        <strain evidence="5 6">IWT30</strain>
    </source>
</reference>
<dbReference type="Gene3D" id="1.10.260.40">
    <property type="entry name" value="lambda repressor-like DNA-binding domains"/>
    <property type="match status" value="1"/>
</dbReference>
<dbReference type="InterPro" id="IPR028082">
    <property type="entry name" value="Peripla_BP_I"/>
</dbReference>
<dbReference type="PROSITE" id="PS50932">
    <property type="entry name" value="HTH_LACI_2"/>
    <property type="match status" value="1"/>
</dbReference>
<evidence type="ECO:0000313" key="5">
    <source>
        <dbReference type="EMBL" id="GAW98512.1"/>
    </source>
</evidence>
<evidence type="ECO:0000256" key="3">
    <source>
        <dbReference type="ARBA" id="ARBA00023163"/>
    </source>
</evidence>
<feature type="domain" description="HTH lacI-type" evidence="4">
    <location>
        <begin position="5"/>
        <end position="60"/>
    </location>
</feature>
<dbReference type="CDD" id="cd06283">
    <property type="entry name" value="PBP1_RegR_EndR_KdgR-like"/>
    <property type="match status" value="1"/>
</dbReference>
<dbReference type="Pfam" id="PF13407">
    <property type="entry name" value="Peripla_BP_4"/>
    <property type="match status" value="1"/>
</dbReference>